<evidence type="ECO:0000256" key="1">
    <source>
        <dbReference type="ARBA" id="ARBA00001946"/>
    </source>
</evidence>
<dbReference type="SUPFAM" id="SSF56037">
    <property type="entry name" value="PheT/TilS domain"/>
    <property type="match status" value="1"/>
</dbReference>
<dbReference type="InterPro" id="IPR005146">
    <property type="entry name" value="B3/B4_tRNA-bd"/>
</dbReference>
<dbReference type="Pfam" id="PF03483">
    <property type="entry name" value="B3_4"/>
    <property type="match status" value="1"/>
</dbReference>
<dbReference type="InterPro" id="IPR002547">
    <property type="entry name" value="tRNA-bd_dom"/>
</dbReference>
<comment type="subcellular location">
    <subcellularLocation>
        <location evidence="2">Cytoplasm</location>
    </subcellularLocation>
</comment>
<dbReference type="InterPro" id="IPR012340">
    <property type="entry name" value="NA-bd_OB-fold"/>
</dbReference>
<name>A0A381N1N9_9ZZZZ</name>
<dbReference type="PROSITE" id="PS50886">
    <property type="entry name" value="TRBD"/>
    <property type="match status" value="1"/>
</dbReference>
<dbReference type="HAMAP" id="MF_00283">
    <property type="entry name" value="Phe_tRNA_synth_beta1"/>
    <property type="match status" value="1"/>
</dbReference>
<evidence type="ECO:0000256" key="7">
    <source>
        <dbReference type="ARBA" id="ARBA00022490"/>
    </source>
</evidence>
<sequence>MNISYNWLKEFLHFNLKVDEVSEILTDIGLEVEGIHKYQQFKGGLKGLVVGKVLTCVKHPNADRLKLTTVDIGSENPLQIICGAPNVDVNQTVVVATVGTILFPIKGDKFMINKSKIRGELSQGMICAEDEIGIGDSHEGIIVLDDKHKAGKKVSKIYNSYEDIIFDLNLTPNRSDAMSHYGVARDLKAALMHRGYKTELITPSVSSFHINSRTQKVNISVKDPIMCSRFTGICIESITVKESPDWLQNKLKSIGHSPINNIVDITNYVLNELGQPLHAYDLEKIKSSTIKVKTLKKNTLFTTLDGVERKLNSTDLMICDQNTPMCIAGVFGGDNHGITDKTHSIFLESASFNKVSVRKTAKSHSINSDASFRFERGIDIELVDYALKRATILICEVCGGKICSDLIDEYPIKPCPKSILLNYEKINKLIGQTIPSEEIKSILTSLDFKIINITETGLGITVPSYRHDVTRECDVVEEILRIYGFNEIKLSNKLSISLNSVDKNLYYKTEKSISSYLNALGFNEIMNNSLTNNNLNLFERKSVEIINSISSDISKLRTTLLESCLKTIKYNINRNNKNIKFYEFGKIYERKDDGNSEKRRLSIIYTGDIISKSWKHDTIKADFYSLKNIVINLLLKLSVSTQEMIIDSDGFNSALGLFYNNNKLAIIGSISSKVKSKFDINQDVYYASIDIDQVLKLLSTDYKKYKPLSKFPIVYRDLAFLLDKNITFSEIKELVLKSGIKNLVDMKLFDAYEGNQIPKEKKSYAINFSISNNEKTLNDKDIHQIMNKIQKKIEKKFNAILRDK</sequence>
<gene>
    <name evidence="22" type="ORF">METZ01_LOCUS452</name>
</gene>
<dbReference type="Gene3D" id="3.50.40.10">
    <property type="entry name" value="Phenylalanyl-trna Synthetase, Chain B, domain 3"/>
    <property type="match status" value="1"/>
</dbReference>
<feature type="domain" description="FDX-ACB" evidence="20">
    <location>
        <begin position="709"/>
        <end position="802"/>
    </location>
</feature>
<dbReference type="SUPFAM" id="SSF46955">
    <property type="entry name" value="Putative DNA-binding domain"/>
    <property type="match status" value="1"/>
</dbReference>
<dbReference type="SMART" id="SM00874">
    <property type="entry name" value="B5"/>
    <property type="match status" value="1"/>
</dbReference>
<dbReference type="InterPro" id="IPR045060">
    <property type="entry name" value="Phe-tRNA-ligase_IIc_bsu"/>
</dbReference>
<reference evidence="22" key="1">
    <citation type="submission" date="2018-05" db="EMBL/GenBank/DDBJ databases">
        <authorList>
            <person name="Lanie J.A."/>
            <person name="Ng W.-L."/>
            <person name="Kazmierczak K.M."/>
            <person name="Andrzejewski T.M."/>
            <person name="Davidsen T.M."/>
            <person name="Wayne K.J."/>
            <person name="Tettelin H."/>
            <person name="Glass J.I."/>
            <person name="Rusch D."/>
            <person name="Podicherti R."/>
            <person name="Tsui H.-C.T."/>
            <person name="Winkler M.E."/>
        </authorList>
    </citation>
    <scope>NUCLEOTIDE SEQUENCE</scope>
</reference>
<evidence type="ECO:0000313" key="22">
    <source>
        <dbReference type="EMBL" id="SUZ47598.1"/>
    </source>
</evidence>
<dbReference type="GO" id="GO:0005524">
    <property type="term" value="F:ATP binding"/>
    <property type="evidence" value="ECO:0007669"/>
    <property type="project" value="UniProtKB-KW"/>
</dbReference>
<dbReference type="Gene3D" id="3.30.56.10">
    <property type="match status" value="2"/>
</dbReference>
<dbReference type="SUPFAM" id="SSF50249">
    <property type="entry name" value="Nucleic acid-binding proteins"/>
    <property type="match status" value="1"/>
</dbReference>
<dbReference type="PROSITE" id="PS51447">
    <property type="entry name" value="FDX_ACB"/>
    <property type="match status" value="1"/>
</dbReference>
<evidence type="ECO:0000256" key="14">
    <source>
        <dbReference type="ARBA" id="ARBA00022884"/>
    </source>
</evidence>
<dbReference type="Gene3D" id="2.40.50.140">
    <property type="entry name" value="Nucleic acid-binding proteins"/>
    <property type="match status" value="1"/>
</dbReference>
<evidence type="ECO:0000256" key="13">
    <source>
        <dbReference type="ARBA" id="ARBA00022842"/>
    </source>
</evidence>
<dbReference type="SUPFAM" id="SSF55681">
    <property type="entry name" value="Class II aaRS and biotin synthetases"/>
    <property type="match status" value="1"/>
</dbReference>
<keyword evidence="14" id="KW-0694">RNA-binding</keyword>
<feature type="domain" description="TRNA-binding" evidence="19">
    <location>
        <begin position="42"/>
        <end position="155"/>
    </location>
</feature>
<keyword evidence="13" id="KW-0460">Magnesium</keyword>
<evidence type="ECO:0000256" key="2">
    <source>
        <dbReference type="ARBA" id="ARBA00004496"/>
    </source>
</evidence>
<dbReference type="GO" id="GO:0009328">
    <property type="term" value="C:phenylalanine-tRNA ligase complex"/>
    <property type="evidence" value="ECO:0007669"/>
    <property type="project" value="TreeGrafter"/>
</dbReference>
<dbReference type="AlphaFoldDB" id="A0A381N1N9"/>
<evidence type="ECO:0000259" key="20">
    <source>
        <dbReference type="PROSITE" id="PS51447"/>
    </source>
</evidence>
<evidence type="ECO:0000256" key="11">
    <source>
        <dbReference type="ARBA" id="ARBA00022741"/>
    </source>
</evidence>
<dbReference type="GO" id="GO:0006432">
    <property type="term" value="P:phenylalanyl-tRNA aminoacylation"/>
    <property type="evidence" value="ECO:0007669"/>
    <property type="project" value="InterPro"/>
</dbReference>
<dbReference type="Pfam" id="PF03147">
    <property type="entry name" value="FDX-ACB"/>
    <property type="match status" value="1"/>
</dbReference>
<dbReference type="Pfam" id="PF17759">
    <property type="entry name" value="tRNA_synthFbeta"/>
    <property type="match status" value="1"/>
</dbReference>
<keyword evidence="10" id="KW-0479">Metal-binding</keyword>
<dbReference type="FunFam" id="3.30.70.380:FF:000001">
    <property type="entry name" value="Phenylalanine--tRNA ligase beta subunit"/>
    <property type="match status" value="1"/>
</dbReference>
<dbReference type="InterPro" id="IPR005147">
    <property type="entry name" value="tRNA_synthase_B5-dom"/>
</dbReference>
<dbReference type="SUPFAM" id="SSF54991">
    <property type="entry name" value="Anticodon-binding domain of PheRS"/>
    <property type="match status" value="1"/>
</dbReference>
<protein>
    <recommendedName>
        <fullName evidence="6">Phenylalanine--tRNA ligase beta subunit</fullName>
        <ecNumber evidence="5">6.1.1.20</ecNumber>
    </recommendedName>
    <alternativeName>
        <fullName evidence="17">Phenylalanyl-tRNA synthetase beta subunit</fullName>
    </alternativeName>
</protein>
<comment type="subunit">
    <text evidence="4">Tetramer of two alpha and two beta subunits.</text>
</comment>
<evidence type="ECO:0000256" key="3">
    <source>
        <dbReference type="ARBA" id="ARBA00008653"/>
    </source>
</evidence>
<keyword evidence="12" id="KW-0067">ATP-binding</keyword>
<dbReference type="Pfam" id="PF01588">
    <property type="entry name" value="tRNA_bind"/>
    <property type="match status" value="1"/>
</dbReference>
<comment type="catalytic activity">
    <reaction evidence="18">
        <text>tRNA(Phe) + L-phenylalanine + ATP = L-phenylalanyl-tRNA(Phe) + AMP + diphosphate + H(+)</text>
        <dbReference type="Rhea" id="RHEA:19413"/>
        <dbReference type="Rhea" id="RHEA-COMP:9668"/>
        <dbReference type="Rhea" id="RHEA-COMP:9699"/>
        <dbReference type="ChEBI" id="CHEBI:15378"/>
        <dbReference type="ChEBI" id="CHEBI:30616"/>
        <dbReference type="ChEBI" id="CHEBI:33019"/>
        <dbReference type="ChEBI" id="CHEBI:58095"/>
        <dbReference type="ChEBI" id="CHEBI:78442"/>
        <dbReference type="ChEBI" id="CHEBI:78531"/>
        <dbReference type="ChEBI" id="CHEBI:456215"/>
        <dbReference type="EC" id="6.1.1.20"/>
    </reaction>
</comment>
<dbReference type="InterPro" id="IPR036690">
    <property type="entry name" value="Fdx_antiC-bd_sf"/>
</dbReference>
<dbReference type="NCBIfam" id="TIGR00472">
    <property type="entry name" value="pheT_bact"/>
    <property type="match status" value="1"/>
</dbReference>
<dbReference type="SMART" id="SM00896">
    <property type="entry name" value="FDX-ACB"/>
    <property type="match status" value="1"/>
</dbReference>
<dbReference type="EC" id="6.1.1.20" evidence="5"/>
<evidence type="ECO:0000256" key="8">
    <source>
        <dbReference type="ARBA" id="ARBA00022555"/>
    </source>
</evidence>
<dbReference type="FunFam" id="2.40.50.140:FF:000045">
    <property type="entry name" value="Phenylalanine--tRNA ligase beta subunit"/>
    <property type="match status" value="1"/>
</dbReference>
<evidence type="ECO:0000256" key="9">
    <source>
        <dbReference type="ARBA" id="ARBA00022598"/>
    </source>
</evidence>
<keyword evidence="7" id="KW-0963">Cytoplasm</keyword>
<evidence type="ECO:0000256" key="6">
    <source>
        <dbReference type="ARBA" id="ARBA00017032"/>
    </source>
</evidence>
<keyword evidence="15" id="KW-0648">Protein biosynthesis</keyword>
<evidence type="ECO:0000259" key="21">
    <source>
        <dbReference type="PROSITE" id="PS51483"/>
    </source>
</evidence>
<dbReference type="InterPro" id="IPR020825">
    <property type="entry name" value="Phe-tRNA_synthase-like_B3/B4"/>
</dbReference>
<dbReference type="CDD" id="cd02796">
    <property type="entry name" value="tRNA_bind_bactPheRS"/>
    <property type="match status" value="1"/>
</dbReference>
<comment type="similarity">
    <text evidence="3">Belongs to the phenylalanyl-tRNA synthetase beta subunit family. Type 1 subfamily.</text>
</comment>
<evidence type="ECO:0000256" key="15">
    <source>
        <dbReference type="ARBA" id="ARBA00022917"/>
    </source>
</evidence>
<keyword evidence="16" id="KW-0030">Aminoacyl-tRNA synthetase</keyword>
<dbReference type="NCBIfam" id="NF045760">
    <property type="entry name" value="YtpR"/>
    <property type="match status" value="1"/>
</dbReference>
<dbReference type="Gene3D" id="3.30.930.10">
    <property type="entry name" value="Bira Bifunctional Protein, Domain 2"/>
    <property type="match status" value="1"/>
</dbReference>
<evidence type="ECO:0000256" key="5">
    <source>
        <dbReference type="ARBA" id="ARBA00012814"/>
    </source>
</evidence>
<dbReference type="GO" id="GO:0000049">
    <property type="term" value="F:tRNA binding"/>
    <property type="evidence" value="ECO:0007669"/>
    <property type="project" value="UniProtKB-KW"/>
</dbReference>
<feature type="domain" description="B5" evidence="21">
    <location>
        <begin position="414"/>
        <end position="490"/>
    </location>
</feature>
<dbReference type="GO" id="GO:0004826">
    <property type="term" value="F:phenylalanine-tRNA ligase activity"/>
    <property type="evidence" value="ECO:0007669"/>
    <property type="project" value="UniProtKB-EC"/>
</dbReference>
<proteinExistence type="inferred from homology"/>
<evidence type="ECO:0000256" key="17">
    <source>
        <dbReference type="ARBA" id="ARBA00033189"/>
    </source>
</evidence>
<dbReference type="InterPro" id="IPR004532">
    <property type="entry name" value="Phe-tRNA-ligase_IIc_bsu_bact"/>
</dbReference>
<dbReference type="GO" id="GO:0000287">
    <property type="term" value="F:magnesium ion binding"/>
    <property type="evidence" value="ECO:0007669"/>
    <property type="project" value="InterPro"/>
</dbReference>
<evidence type="ECO:0000259" key="19">
    <source>
        <dbReference type="PROSITE" id="PS50886"/>
    </source>
</evidence>
<organism evidence="22">
    <name type="scientific">marine metagenome</name>
    <dbReference type="NCBI Taxonomy" id="408172"/>
    <lineage>
        <taxon>unclassified sequences</taxon>
        <taxon>metagenomes</taxon>
        <taxon>ecological metagenomes</taxon>
    </lineage>
</organism>
<dbReference type="InterPro" id="IPR033714">
    <property type="entry name" value="tRNA_bind_bactPheRS"/>
</dbReference>
<dbReference type="Gene3D" id="3.30.70.380">
    <property type="entry name" value="Ferrodoxin-fold anticodon-binding domain"/>
    <property type="match status" value="1"/>
</dbReference>
<dbReference type="SMART" id="SM00873">
    <property type="entry name" value="B3_4"/>
    <property type="match status" value="1"/>
</dbReference>
<dbReference type="InterPro" id="IPR045864">
    <property type="entry name" value="aa-tRNA-synth_II/BPL/LPL"/>
</dbReference>
<keyword evidence="9" id="KW-0436">Ligase</keyword>
<comment type="cofactor">
    <cofactor evidence="1">
        <name>Mg(2+)</name>
        <dbReference type="ChEBI" id="CHEBI:18420"/>
    </cofactor>
</comment>
<dbReference type="PANTHER" id="PTHR10947:SF0">
    <property type="entry name" value="PHENYLALANINE--TRNA LIGASE BETA SUBUNIT"/>
    <property type="match status" value="1"/>
</dbReference>
<evidence type="ECO:0000256" key="4">
    <source>
        <dbReference type="ARBA" id="ARBA00011209"/>
    </source>
</evidence>
<dbReference type="InterPro" id="IPR009061">
    <property type="entry name" value="DNA-bd_dom_put_sf"/>
</dbReference>
<dbReference type="PANTHER" id="PTHR10947">
    <property type="entry name" value="PHENYLALANYL-TRNA SYNTHETASE BETA CHAIN AND LEUCINE-RICH REPEAT-CONTAINING PROTEIN 47"/>
    <property type="match status" value="1"/>
</dbReference>
<evidence type="ECO:0000256" key="18">
    <source>
        <dbReference type="ARBA" id="ARBA00049255"/>
    </source>
</evidence>
<keyword evidence="11" id="KW-0547">Nucleotide-binding</keyword>
<accession>A0A381N1N9</accession>
<evidence type="ECO:0000256" key="12">
    <source>
        <dbReference type="ARBA" id="ARBA00022840"/>
    </source>
</evidence>
<dbReference type="PROSITE" id="PS51483">
    <property type="entry name" value="B5"/>
    <property type="match status" value="1"/>
</dbReference>
<evidence type="ECO:0000256" key="16">
    <source>
        <dbReference type="ARBA" id="ARBA00023146"/>
    </source>
</evidence>
<dbReference type="InterPro" id="IPR005121">
    <property type="entry name" value="Fdx_antiC-bd"/>
</dbReference>
<dbReference type="Pfam" id="PF03484">
    <property type="entry name" value="B5"/>
    <property type="match status" value="1"/>
</dbReference>
<dbReference type="EMBL" id="UINC01000024">
    <property type="protein sequence ID" value="SUZ47598.1"/>
    <property type="molecule type" value="Genomic_DNA"/>
</dbReference>
<dbReference type="InterPro" id="IPR041616">
    <property type="entry name" value="PheRS_beta_core"/>
</dbReference>
<evidence type="ECO:0000256" key="10">
    <source>
        <dbReference type="ARBA" id="ARBA00022723"/>
    </source>
</evidence>
<keyword evidence="8" id="KW-0820">tRNA-binding</keyword>